<accession>A0A2U7UDW3</accession>
<feature type="compositionally biased region" description="Polar residues" evidence="1">
    <location>
        <begin position="622"/>
        <end position="631"/>
    </location>
</feature>
<dbReference type="EMBL" id="MG011690">
    <property type="protein sequence ID" value="AVK76555.1"/>
    <property type="molecule type" value="Genomic_DNA"/>
</dbReference>
<evidence type="ECO:0000313" key="2">
    <source>
        <dbReference type="EMBL" id="AVK76555.1"/>
    </source>
</evidence>
<dbReference type="Proteomes" id="UP000249287">
    <property type="component" value="Segment"/>
</dbReference>
<feature type="compositionally biased region" description="Polar residues" evidence="1">
    <location>
        <begin position="314"/>
        <end position="330"/>
    </location>
</feature>
<evidence type="ECO:0000256" key="1">
    <source>
        <dbReference type="SAM" id="MobiDB-lite"/>
    </source>
</evidence>
<feature type="region of interest" description="Disordered" evidence="1">
    <location>
        <begin position="477"/>
        <end position="543"/>
    </location>
</feature>
<feature type="region of interest" description="Disordered" evidence="1">
    <location>
        <begin position="1"/>
        <end position="31"/>
    </location>
</feature>
<sequence length="717" mass="75702">MEQGPKTESLQRQRQPMHPHAAAAQTRSERRRGSCMQRLLVGELRSYSAAFEGMAMLDTVATALIGGVINSGRAYPGAKVLSLTALDHDAYPAGSGLCTMVCVVRWCGPPGVAWVATDLDINPTRFPESDVIAEGALPDGLVVEFHRAGLLNTPRMSSEASRPLPPPPRFVIAALRPRLCATVEVAPDGSISRRPTPQADDACPDHDRVWRTPEHLVRPLTTVTRQNIAAVGRCLSGTVARDAVPASVTRAVAKAIVSTLASIKTPASTATSPADVATVRVSHTACKIASRERRRRDTQQQQLLQQRQEARPTAQKTRIARSSVTSSPTLTHRACLPSPKGSPATSSGDGDGNAIRAQTLAVVATSPSIVTHAKCAAADCAAASKAATGKIVRVECTAGCRVTFHRPCWRAMAIGATDTRPCMTPDCWGMWARVSSSTRRAVDGAETPPYVEWSRTARRSPAPAGVARSLCGDRSAAAHKPCPPKAASPSPAPPCAAPAGPIRSAKADDKTTGGAGDVSDGYVGRIRRRRLRQRQNGPPHKRLDPVKTLARVADEAPSIVVAGGATVESAMAEQEMTRARRRLAIMPVVRGGAALGQTVPKTKKARATTTRPAKGQRAHGNDTPSPESKTSIQATEAIGTEEMRKPEIAPTDLNGAWAAFFEWDSVPPSLVPEAPAARPSTEGLWTPPPLLVMAGGGTALCCPAAVWSCFCQRALAA</sequence>
<feature type="region of interest" description="Disordered" evidence="1">
    <location>
        <begin position="289"/>
        <end position="352"/>
    </location>
</feature>
<reference evidence="2" key="1">
    <citation type="journal article" date="2018" name="Nat. Commun.">
        <title>Diversity and evolution of the emerging Pandoraviridae family.</title>
        <authorList>
            <person name="Legendre M."/>
            <person name="Fabre E."/>
            <person name="Poirot O."/>
            <person name="Jeudy S."/>
            <person name="Lartigue A."/>
            <person name="Alempic J.M."/>
            <person name="Beucher L."/>
            <person name="Philippe N."/>
            <person name="Bertaux L."/>
            <person name="Christo-Foroux E."/>
            <person name="Labadie K."/>
            <person name="Coute Y."/>
            <person name="Abergel C."/>
            <person name="Claverie J.M."/>
        </authorList>
    </citation>
    <scope>NUCLEOTIDE SEQUENCE [LARGE SCALE GENOMIC DNA]</scope>
    <source>
        <strain evidence="2">Neocaledonia</strain>
    </source>
</reference>
<feature type="compositionally biased region" description="Pro residues" evidence="1">
    <location>
        <begin position="481"/>
        <end position="496"/>
    </location>
</feature>
<feature type="region of interest" description="Disordered" evidence="1">
    <location>
        <begin position="598"/>
        <end position="631"/>
    </location>
</feature>
<feature type="compositionally biased region" description="Basic and acidic residues" evidence="1">
    <location>
        <begin position="289"/>
        <end position="298"/>
    </location>
</feature>
<gene>
    <name evidence="2" type="ORF">pneo_cds_948</name>
</gene>
<protein>
    <submittedName>
        <fullName evidence="2">Uncharacterized protein</fullName>
    </submittedName>
</protein>
<proteinExistence type="predicted"/>
<dbReference type="KEGG" id="vg:36843268"/>
<dbReference type="RefSeq" id="YP_009482558.1">
    <property type="nucleotide sequence ID" value="NC_037666.1"/>
</dbReference>
<dbReference type="GeneID" id="36843268"/>
<name>A0A2U7UDW3_9VIRU</name>
<organism evidence="2">
    <name type="scientific">Pandoravirus neocaledonia</name>
    <dbReference type="NCBI Taxonomy" id="2107708"/>
    <lineage>
        <taxon>Viruses</taxon>
        <taxon>Pandoravirus</taxon>
    </lineage>
</organism>
<feature type="compositionally biased region" description="Polar residues" evidence="1">
    <location>
        <begin position="1"/>
        <end position="14"/>
    </location>
</feature>